<proteinExistence type="predicted"/>
<dbReference type="InterPro" id="IPR058548">
    <property type="entry name" value="MlaB-like_STAS"/>
</dbReference>
<evidence type="ECO:0000259" key="5">
    <source>
        <dbReference type="PROSITE" id="PS50801"/>
    </source>
</evidence>
<keyword evidence="2" id="KW-0731">Sigma factor</keyword>
<dbReference type="Gene3D" id="3.30.750.24">
    <property type="entry name" value="STAS domain"/>
    <property type="match status" value="1"/>
</dbReference>
<evidence type="ECO:0000313" key="7">
    <source>
        <dbReference type="Proteomes" id="UP000619260"/>
    </source>
</evidence>
<dbReference type="InterPro" id="IPR007624">
    <property type="entry name" value="RNA_pol_sigma70_r3"/>
</dbReference>
<dbReference type="NCBIfam" id="TIGR02980">
    <property type="entry name" value="SigBFG"/>
    <property type="match status" value="1"/>
</dbReference>
<keyword evidence="4" id="KW-0804">Transcription</keyword>
<dbReference type="EMBL" id="BOPF01000004">
    <property type="protein sequence ID" value="GIJ44545.1"/>
    <property type="molecule type" value="Genomic_DNA"/>
</dbReference>
<dbReference type="InterPro" id="IPR014284">
    <property type="entry name" value="RNA_pol_sigma-70_dom"/>
</dbReference>
<dbReference type="InterPro" id="IPR007630">
    <property type="entry name" value="RNA_pol_sigma70_r4"/>
</dbReference>
<dbReference type="InterPro" id="IPR014322">
    <property type="entry name" value="RNA_pol_sigma-B/F/G"/>
</dbReference>
<name>A0A8J4DN65_9ACTN</name>
<dbReference type="NCBIfam" id="TIGR02937">
    <property type="entry name" value="sigma70-ECF"/>
    <property type="match status" value="1"/>
</dbReference>
<dbReference type="CDD" id="cd06171">
    <property type="entry name" value="Sigma70_r4"/>
    <property type="match status" value="1"/>
</dbReference>
<dbReference type="InterPro" id="IPR036513">
    <property type="entry name" value="STAS_dom_sf"/>
</dbReference>
<dbReference type="Gene3D" id="1.10.601.10">
    <property type="entry name" value="RNA Polymerase Primary Sigma Factor"/>
    <property type="match status" value="1"/>
</dbReference>
<dbReference type="Pfam" id="PF13466">
    <property type="entry name" value="STAS_2"/>
    <property type="match status" value="1"/>
</dbReference>
<dbReference type="InterPro" id="IPR007627">
    <property type="entry name" value="RNA_pol_sigma70_r2"/>
</dbReference>
<dbReference type="SUPFAM" id="SSF88659">
    <property type="entry name" value="Sigma3 and sigma4 domains of RNA polymerase sigma factors"/>
    <property type="match status" value="2"/>
</dbReference>
<dbReference type="CDD" id="cd07043">
    <property type="entry name" value="STAS_anti-anti-sigma_factors"/>
    <property type="match status" value="1"/>
</dbReference>
<gene>
    <name evidence="6" type="ORF">Val02_14310</name>
</gene>
<reference evidence="6" key="1">
    <citation type="submission" date="2021-01" db="EMBL/GenBank/DDBJ databases">
        <title>Whole genome shotgun sequence of Virgisporangium aliadipatigenens NBRC 105644.</title>
        <authorList>
            <person name="Komaki H."/>
            <person name="Tamura T."/>
        </authorList>
    </citation>
    <scope>NUCLEOTIDE SEQUENCE</scope>
    <source>
        <strain evidence="6">NBRC 105644</strain>
    </source>
</reference>
<dbReference type="Proteomes" id="UP000619260">
    <property type="component" value="Unassembled WGS sequence"/>
</dbReference>
<dbReference type="PANTHER" id="PTHR30385:SF4">
    <property type="entry name" value="RNA POLYMERASE SIGMA-E FACTOR"/>
    <property type="match status" value="1"/>
</dbReference>
<dbReference type="InterPro" id="IPR013324">
    <property type="entry name" value="RNA_pol_sigma_r3/r4-like"/>
</dbReference>
<dbReference type="Gene3D" id="1.10.10.10">
    <property type="entry name" value="Winged helix-like DNA-binding domain superfamily/Winged helix DNA-binding domain"/>
    <property type="match status" value="2"/>
</dbReference>
<sequence length="369" mass="40474">MVLWGTTEVMTFPSFMLRVHRWDSLAVVDVDGVVDLATVPLLRAALHELTPHFTSVVIDLADVPLLDGHSVGVLVSTHRRARKHGHDVRLRSAQGRVLRVLEISGADKLCDDDTPVPHTDGEDCTSDTLLRARARADEQYRDTLREMAVAASYELASALARSYRGRGESVDDLIQVAMVGLLKAVNGFDPEHGSGFRAYAVPTIVGEIKRHFRDKGWMLRVPRRMQEIGMELAGARDVLAQRLGRAPTISEIAEQLRLTREEVAAALDAAQVYRPGSLSAPVGGEGDGELVLGDLVGGIDDGFELVENRESLRGLLGRLPSREQRILALRFYGNRTQAQIAEEVGISQMHVSRLLTGALRRLRDGLTGC</sequence>
<dbReference type="AlphaFoldDB" id="A0A8J4DN65"/>
<protein>
    <recommendedName>
        <fullName evidence="5">STAS domain-containing protein</fullName>
    </recommendedName>
</protein>
<accession>A0A8J4DN65</accession>
<dbReference type="PRINTS" id="PR00046">
    <property type="entry name" value="SIGMA70FCT"/>
</dbReference>
<keyword evidence="7" id="KW-1185">Reference proteome</keyword>
<dbReference type="InterPro" id="IPR000943">
    <property type="entry name" value="RNA_pol_sigma70"/>
</dbReference>
<dbReference type="InterPro" id="IPR036388">
    <property type="entry name" value="WH-like_DNA-bd_sf"/>
</dbReference>
<evidence type="ECO:0000256" key="3">
    <source>
        <dbReference type="ARBA" id="ARBA00023125"/>
    </source>
</evidence>
<dbReference type="GO" id="GO:0016987">
    <property type="term" value="F:sigma factor activity"/>
    <property type="evidence" value="ECO:0007669"/>
    <property type="project" value="UniProtKB-KW"/>
</dbReference>
<dbReference type="InterPro" id="IPR002645">
    <property type="entry name" value="STAS_dom"/>
</dbReference>
<keyword evidence="1" id="KW-0805">Transcription regulation</keyword>
<dbReference type="Pfam" id="PF04545">
    <property type="entry name" value="Sigma70_r4"/>
    <property type="match status" value="1"/>
</dbReference>
<dbReference type="PANTHER" id="PTHR30385">
    <property type="entry name" value="SIGMA FACTOR F FLAGELLAR"/>
    <property type="match status" value="1"/>
</dbReference>
<keyword evidence="3" id="KW-0238">DNA-binding</keyword>
<dbReference type="Pfam" id="PF04542">
    <property type="entry name" value="Sigma70_r2"/>
    <property type="match status" value="1"/>
</dbReference>
<dbReference type="GO" id="GO:0006352">
    <property type="term" value="P:DNA-templated transcription initiation"/>
    <property type="evidence" value="ECO:0007669"/>
    <property type="project" value="InterPro"/>
</dbReference>
<evidence type="ECO:0000256" key="2">
    <source>
        <dbReference type="ARBA" id="ARBA00023082"/>
    </source>
</evidence>
<dbReference type="SUPFAM" id="SSF52091">
    <property type="entry name" value="SpoIIaa-like"/>
    <property type="match status" value="1"/>
</dbReference>
<organism evidence="6 7">
    <name type="scientific">Virgisporangium aliadipatigenens</name>
    <dbReference type="NCBI Taxonomy" id="741659"/>
    <lineage>
        <taxon>Bacteria</taxon>
        <taxon>Bacillati</taxon>
        <taxon>Actinomycetota</taxon>
        <taxon>Actinomycetes</taxon>
        <taxon>Micromonosporales</taxon>
        <taxon>Micromonosporaceae</taxon>
        <taxon>Virgisporangium</taxon>
    </lineage>
</organism>
<dbReference type="SUPFAM" id="SSF88946">
    <property type="entry name" value="Sigma2 domain of RNA polymerase sigma factors"/>
    <property type="match status" value="1"/>
</dbReference>
<comment type="caution">
    <text evidence="6">The sequence shown here is derived from an EMBL/GenBank/DDBJ whole genome shotgun (WGS) entry which is preliminary data.</text>
</comment>
<dbReference type="PROSITE" id="PS50801">
    <property type="entry name" value="STAS"/>
    <property type="match status" value="1"/>
</dbReference>
<feature type="domain" description="STAS" evidence="5">
    <location>
        <begin position="15"/>
        <end position="105"/>
    </location>
</feature>
<dbReference type="InterPro" id="IPR013325">
    <property type="entry name" value="RNA_pol_sigma_r2"/>
</dbReference>
<evidence type="ECO:0000256" key="4">
    <source>
        <dbReference type="ARBA" id="ARBA00023163"/>
    </source>
</evidence>
<evidence type="ECO:0000256" key="1">
    <source>
        <dbReference type="ARBA" id="ARBA00023015"/>
    </source>
</evidence>
<dbReference type="Pfam" id="PF04539">
    <property type="entry name" value="Sigma70_r3"/>
    <property type="match status" value="1"/>
</dbReference>
<dbReference type="GO" id="GO:0003677">
    <property type="term" value="F:DNA binding"/>
    <property type="evidence" value="ECO:0007669"/>
    <property type="project" value="UniProtKB-KW"/>
</dbReference>
<evidence type="ECO:0000313" key="6">
    <source>
        <dbReference type="EMBL" id="GIJ44545.1"/>
    </source>
</evidence>